<dbReference type="Proteomes" id="UP000683360">
    <property type="component" value="Unassembled WGS sequence"/>
</dbReference>
<dbReference type="PANTHER" id="PTHR24033:SF151">
    <property type="entry name" value="NOTCH 2"/>
    <property type="match status" value="1"/>
</dbReference>
<accession>A0A8S3V8J7</accession>
<protein>
    <recommendedName>
        <fullName evidence="3">EGF-like domain-containing protein</fullName>
    </recommendedName>
</protein>
<feature type="chain" id="PRO_5035745272" description="EGF-like domain-containing protein" evidence="2">
    <location>
        <begin position="21"/>
        <end position="309"/>
    </location>
</feature>
<dbReference type="Gene3D" id="2.10.25.10">
    <property type="entry name" value="Laminin"/>
    <property type="match status" value="2"/>
</dbReference>
<dbReference type="InterPro" id="IPR051830">
    <property type="entry name" value="NOTCH_homolog"/>
</dbReference>
<reference evidence="4" key="1">
    <citation type="submission" date="2021-03" db="EMBL/GenBank/DDBJ databases">
        <authorList>
            <person name="Bekaert M."/>
        </authorList>
    </citation>
    <scope>NUCLEOTIDE SEQUENCE</scope>
</reference>
<evidence type="ECO:0000313" key="5">
    <source>
        <dbReference type="Proteomes" id="UP000683360"/>
    </source>
</evidence>
<name>A0A8S3V8J7_MYTED</name>
<comment type="caution">
    <text evidence="1">Lacks conserved residue(s) required for the propagation of feature annotation.</text>
</comment>
<keyword evidence="5" id="KW-1185">Reference proteome</keyword>
<dbReference type="OrthoDB" id="5953235at2759"/>
<dbReference type="PROSITE" id="PS01186">
    <property type="entry name" value="EGF_2"/>
    <property type="match status" value="2"/>
</dbReference>
<keyword evidence="1" id="KW-1015">Disulfide bond</keyword>
<dbReference type="InterPro" id="IPR000742">
    <property type="entry name" value="EGF"/>
</dbReference>
<gene>
    <name evidence="4" type="ORF">MEDL_65461</name>
</gene>
<keyword evidence="1" id="KW-0245">EGF-like domain</keyword>
<evidence type="ECO:0000256" key="2">
    <source>
        <dbReference type="SAM" id="SignalP"/>
    </source>
</evidence>
<dbReference type="PROSITE" id="PS50026">
    <property type="entry name" value="EGF_3"/>
    <property type="match status" value="1"/>
</dbReference>
<feature type="disulfide bond" evidence="1">
    <location>
        <begin position="133"/>
        <end position="142"/>
    </location>
</feature>
<evidence type="ECO:0000313" key="4">
    <source>
        <dbReference type="EMBL" id="CAG2253954.1"/>
    </source>
</evidence>
<proteinExistence type="predicted"/>
<sequence>MMKVLYFCVWISGLIGQGQASCEFTPNVSKTCLDFWTFTDMKYGCLNIKDNMEFSGLRKIVDGEHFISVNTTDMNTGSVRINAMDTRRAVFNRNNSFCHCNGGYSGHHCEKEEPCHNVECQHGGTCSSGLCSCVNGFTGQHCEIKDPCHDVMCQNGGLCMSGFCGCVNGFIGQRCEMIMPATTVKSIQTKQTTGQQTISAVQNIQSTLTANQQTIPALKQCVDEQFVNCQDPDICQSPFSGRCPLSCKLCVPITTQKPCADSKFVNCQDHMVCSSPVSQYCPVSCGSKSTMHVTTAKPSTTTGWLSITR</sequence>
<comment type="caution">
    <text evidence="4">The sequence shown here is derived from an EMBL/GenBank/DDBJ whole genome shotgun (WGS) entry which is preliminary data.</text>
</comment>
<dbReference type="SUPFAM" id="SSF57196">
    <property type="entry name" value="EGF/Laminin"/>
    <property type="match status" value="2"/>
</dbReference>
<dbReference type="EMBL" id="CAJPWZ010003195">
    <property type="protein sequence ID" value="CAG2253954.1"/>
    <property type="molecule type" value="Genomic_DNA"/>
</dbReference>
<dbReference type="SMART" id="SM00254">
    <property type="entry name" value="ShKT"/>
    <property type="match status" value="2"/>
</dbReference>
<keyword evidence="2" id="KW-0732">Signal</keyword>
<dbReference type="PROSITE" id="PS00022">
    <property type="entry name" value="EGF_1"/>
    <property type="match status" value="2"/>
</dbReference>
<dbReference type="SMART" id="SM00181">
    <property type="entry name" value="EGF"/>
    <property type="match status" value="2"/>
</dbReference>
<feature type="signal peptide" evidence="2">
    <location>
        <begin position="1"/>
        <end position="20"/>
    </location>
</feature>
<dbReference type="PANTHER" id="PTHR24033">
    <property type="entry name" value="EGF-LIKE DOMAIN-CONTAINING PROTEIN"/>
    <property type="match status" value="1"/>
</dbReference>
<feature type="domain" description="EGF-like" evidence="3">
    <location>
        <begin position="111"/>
        <end position="143"/>
    </location>
</feature>
<organism evidence="4 5">
    <name type="scientific">Mytilus edulis</name>
    <name type="common">Blue mussel</name>
    <dbReference type="NCBI Taxonomy" id="6550"/>
    <lineage>
        <taxon>Eukaryota</taxon>
        <taxon>Metazoa</taxon>
        <taxon>Spiralia</taxon>
        <taxon>Lophotrochozoa</taxon>
        <taxon>Mollusca</taxon>
        <taxon>Bivalvia</taxon>
        <taxon>Autobranchia</taxon>
        <taxon>Pteriomorphia</taxon>
        <taxon>Mytilida</taxon>
        <taxon>Mytiloidea</taxon>
        <taxon>Mytilidae</taxon>
        <taxon>Mytilinae</taxon>
        <taxon>Mytilus</taxon>
    </lineage>
</organism>
<dbReference type="InterPro" id="IPR003582">
    <property type="entry name" value="ShKT_dom"/>
</dbReference>
<evidence type="ECO:0000259" key="3">
    <source>
        <dbReference type="PROSITE" id="PS50026"/>
    </source>
</evidence>
<dbReference type="AlphaFoldDB" id="A0A8S3V8J7"/>
<evidence type="ECO:0000256" key="1">
    <source>
        <dbReference type="PROSITE-ProRule" id="PRU00076"/>
    </source>
</evidence>